<dbReference type="Gene3D" id="3.20.20.70">
    <property type="entry name" value="Aldolase class I"/>
    <property type="match status" value="1"/>
</dbReference>
<keyword evidence="3" id="KW-1185">Reference proteome</keyword>
<dbReference type="SUPFAM" id="SSF51395">
    <property type="entry name" value="FMN-linked oxidoreductases"/>
    <property type="match status" value="1"/>
</dbReference>
<dbReference type="InterPro" id="IPR013785">
    <property type="entry name" value="Aldolase_TIM"/>
</dbReference>
<dbReference type="EMBL" id="JASNQZ010000010">
    <property type="protein sequence ID" value="KAL0953033.1"/>
    <property type="molecule type" value="Genomic_DNA"/>
</dbReference>
<dbReference type="Proteomes" id="UP001556367">
    <property type="component" value="Unassembled WGS sequence"/>
</dbReference>
<evidence type="ECO:0000313" key="2">
    <source>
        <dbReference type="EMBL" id="KAL0953033.1"/>
    </source>
</evidence>
<dbReference type="PANTHER" id="PTHR22893:SF91">
    <property type="entry name" value="NADPH DEHYDROGENASE 2-RELATED"/>
    <property type="match status" value="1"/>
</dbReference>
<feature type="domain" description="NADH:flavin oxidoreductase/NADH oxidase N-terminal" evidence="1">
    <location>
        <begin position="8"/>
        <end position="344"/>
    </location>
</feature>
<protein>
    <recommendedName>
        <fullName evidence="1">NADH:flavin oxidoreductase/NADH oxidase N-terminal domain-containing protein</fullName>
    </recommendedName>
</protein>
<organism evidence="2 3">
    <name type="scientific">Hohenbuehelia grisea</name>
    <dbReference type="NCBI Taxonomy" id="104357"/>
    <lineage>
        <taxon>Eukaryota</taxon>
        <taxon>Fungi</taxon>
        <taxon>Dikarya</taxon>
        <taxon>Basidiomycota</taxon>
        <taxon>Agaricomycotina</taxon>
        <taxon>Agaricomycetes</taxon>
        <taxon>Agaricomycetidae</taxon>
        <taxon>Agaricales</taxon>
        <taxon>Pleurotineae</taxon>
        <taxon>Pleurotaceae</taxon>
        <taxon>Hohenbuehelia</taxon>
    </lineage>
</organism>
<dbReference type="PANTHER" id="PTHR22893">
    <property type="entry name" value="NADH OXIDOREDUCTASE-RELATED"/>
    <property type="match status" value="1"/>
</dbReference>
<evidence type="ECO:0000259" key="1">
    <source>
        <dbReference type="Pfam" id="PF00724"/>
    </source>
</evidence>
<dbReference type="InterPro" id="IPR045247">
    <property type="entry name" value="Oye-like"/>
</dbReference>
<dbReference type="InterPro" id="IPR001155">
    <property type="entry name" value="OxRdtase_FMN_N"/>
</dbReference>
<dbReference type="CDD" id="cd02933">
    <property type="entry name" value="OYE_like_FMN"/>
    <property type="match status" value="1"/>
</dbReference>
<accession>A0ABR3JC81</accession>
<dbReference type="Pfam" id="PF00724">
    <property type="entry name" value="Oxidored_FMN"/>
    <property type="match status" value="1"/>
</dbReference>
<sequence>MSSSTVPKLFQPIDVGATKLTHRVVLAPLTRARAAKEHVPLRPIVKEYYEQRASTPGTLLITEATFIAAQAGGYENIPGIWNEAQISAWKEITDAVHSKGSFIYLQLWALGRTASPKDLVAENPDFRLVGASDIRLSYGKDHAIHPLTTQEIQEYIQLYATAASNAVHQAGFDGVEIHGANGYLVDQFLQDVTNNRTDEYGGSIENRARFGLEVVAAVVKAVGAERTAIRLSPWSTFQEMGMQDPVPTFSYVATCLAKDYPSFAFIHVVEPRVMGNIDRETIGEHEQNDFLRKIWAGRPYIAAGGFVRENAIEQAEKGDKELIAFGRWFIPNPDLPQRLRNNLKLTPYDRSTFYLSGDASGRGYSDYKFAEPVDPVAA</sequence>
<gene>
    <name evidence="2" type="ORF">HGRIS_007235</name>
</gene>
<evidence type="ECO:0000313" key="3">
    <source>
        <dbReference type="Proteomes" id="UP001556367"/>
    </source>
</evidence>
<comment type="caution">
    <text evidence="2">The sequence shown here is derived from an EMBL/GenBank/DDBJ whole genome shotgun (WGS) entry which is preliminary data.</text>
</comment>
<reference evidence="3" key="1">
    <citation type="submission" date="2024-06" db="EMBL/GenBank/DDBJ databases">
        <title>Multi-omics analyses provide insights into the biosynthesis of the anticancer antibiotic pleurotin in Hohenbuehelia grisea.</title>
        <authorList>
            <person name="Weaver J.A."/>
            <person name="Alberti F."/>
        </authorList>
    </citation>
    <scope>NUCLEOTIDE SEQUENCE [LARGE SCALE GENOMIC DNA]</scope>
    <source>
        <strain evidence="3">T-177</strain>
    </source>
</reference>
<proteinExistence type="predicted"/>
<name>A0ABR3JC81_9AGAR</name>